<dbReference type="InterPro" id="IPR001128">
    <property type="entry name" value="Cyt_P450"/>
</dbReference>
<feature type="signal peptide" evidence="3">
    <location>
        <begin position="1"/>
        <end position="21"/>
    </location>
</feature>
<keyword evidence="5" id="KW-1185">Reference proteome</keyword>
<proteinExistence type="inferred from homology"/>
<reference evidence="4" key="2">
    <citation type="submission" date="2020-05" db="UniProtKB">
        <authorList>
            <consortium name="EnsemblMetazoa"/>
        </authorList>
    </citation>
    <scope>IDENTIFICATION</scope>
    <source>
        <strain evidence="4">maculatus3</strain>
    </source>
</reference>
<keyword evidence="2" id="KW-0503">Monooxygenase</keyword>
<dbReference type="Pfam" id="PF00067">
    <property type="entry name" value="p450"/>
    <property type="match status" value="1"/>
</dbReference>
<dbReference type="PANTHER" id="PTHR24301:SF2">
    <property type="entry name" value="THROMBOXANE-A SYNTHASE"/>
    <property type="match status" value="1"/>
</dbReference>
<evidence type="ECO:0000256" key="1">
    <source>
        <dbReference type="ARBA" id="ARBA00010617"/>
    </source>
</evidence>
<organism evidence="4 5">
    <name type="scientific">Anopheles maculatus</name>
    <dbReference type="NCBI Taxonomy" id="74869"/>
    <lineage>
        <taxon>Eukaryota</taxon>
        <taxon>Metazoa</taxon>
        <taxon>Ecdysozoa</taxon>
        <taxon>Arthropoda</taxon>
        <taxon>Hexapoda</taxon>
        <taxon>Insecta</taxon>
        <taxon>Pterygota</taxon>
        <taxon>Neoptera</taxon>
        <taxon>Endopterygota</taxon>
        <taxon>Diptera</taxon>
        <taxon>Nematocera</taxon>
        <taxon>Culicoidea</taxon>
        <taxon>Culicidae</taxon>
        <taxon>Anophelinae</taxon>
        <taxon>Anopheles</taxon>
        <taxon>Anopheles maculatus group</taxon>
    </lineage>
</organism>
<dbReference type="Gene3D" id="1.10.630.10">
    <property type="entry name" value="Cytochrome P450"/>
    <property type="match status" value="1"/>
</dbReference>
<evidence type="ECO:0000256" key="3">
    <source>
        <dbReference type="SAM" id="SignalP"/>
    </source>
</evidence>
<dbReference type="Proteomes" id="UP000075901">
    <property type="component" value="Unassembled WGS sequence"/>
</dbReference>
<keyword evidence="3" id="KW-0732">Signal</keyword>
<comment type="similarity">
    <text evidence="1">Belongs to the cytochrome P450 family.</text>
</comment>
<dbReference type="EnsemblMetazoa" id="AMAM001931-RA">
    <property type="protein sequence ID" value="AMAM001931-PA"/>
    <property type="gene ID" value="AMAM001931"/>
</dbReference>
<evidence type="ECO:0000313" key="4">
    <source>
        <dbReference type="EnsemblMetazoa" id="AMAM001931-PA"/>
    </source>
</evidence>
<dbReference type="InterPro" id="IPR036396">
    <property type="entry name" value="Cyt_P450_sf"/>
</dbReference>
<accession>A0A182S8R1</accession>
<evidence type="ECO:0008006" key="6">
    <source>
        <dbReference type="Google" id="ProtNLM"/>
    </source>
</evidence>
<dbReference type="GO" id="GO:0020037">
    <property type="term" value="F:heme binding"/>
    <property type="evidence" value="ECO:0007669"/>
    <property type="project" value="InterPro"/>
</dbReference>
<dbReference type="GO" id="GO:0004497">
    <property type="term" value="F:monooxygenase activity"/>
    <property type="evidence" value="ECO:0007669"/>
    <property type="project" value="UniProtKB-KW"/>
</dbReference>
<dbReference type="GO" id="GO:0005506">
    <property type="term" value="F:iron ion binding"/>
    <property type="evidence" value="ECO:0007669"/>
    <property type="project" value="InterPro"/>
</dbReference>
<dbReference type="VEuPathDB" id="VectorBase:AMAM001931"/>
<dbReference type="PANTHER" id="PTHR24301">
    <property type="entry name" value="THROMBOXANE-A SYNTHASE"/>
    <property type="match status" value="1"/>
</dbReference>
<sequence length="187" mass="21404">MFLIPAVIVLLGLILYWCKLSKNNARFAKDIPGPKSYPIIGSTHLFVGSDEHTFSVVNELFRKYDGMFKLLLGTKTVLCLSDPDLIQQALTTSACQDKAFFYRFLEMDYGLVSARYTDWKLYRKLLNPAFNQRILVSFISIFSRCSEDMVSRMAKEEAKHRPFDVLHYTAQCTLEMVCASSLKSDIT</sequence>
<evidence type="ECO:0000256" key="2">
    <source>
        <dbReference type="ARBA" id="ARBA00023033"/>
    </source>
</evidence>
<reference evidence="5" key="1">
    <citation type="submission" date="2013-09" db="EMBL/GenBank/DDBJ databases">
        <title>The Genome Sequence of Anopheles maculatus species B.</title>
        <authorList>
            <consortium name="The Broad Institute Genomics Platform"/>
            <person name="Neafsey D.E."/>
            <person name="Besansky N."/>
            <person name="Howell P."/>
            <person name="Walton C."/>
            <person name="Young S.K."/>
            <person name="Zeng Q."/>
            <person name="Gargeya S."/>
            <person name="Fitzgerald M."/>
            <person name="Haas B."/>
            <person name="Abouelleil A."/>
            <person name="Allen A.W."/>
            <person name="Alvarado L."/>
            <person name="Arachchi H.M."/>
            <person name="Berlin A.M."/>
            <person name="Chapman S.B."/>
            <person name="Gainer-Dewar J."/>
            <person name="Goldberg J."/>
            <person name="Griggs A."/>
            <person name="Gujja S."/>
            <person name="Hansen M."/>
            <person name="Howarth C."/>
            <person name="Imamovic A."/>
            <person name="Ireland A."/>
            <person name="Larimer J."/>
            <person name="McCowan C."/>
            <person name="Murphy C."/>
            <person name="Pearson M."/>
            <person name="Poon T.W."/>
            <person name="Priest M."/>
            <person name="Roberts A."/>
            <person name="Saif S."/>
            <person name="Shea T."/>
            <person name="Sisk P."/>
            <person name="Sykes S."/>
            <person name="Wortman J."/>
            <person name="Nusbaum C."/>
            <person name="Birren B."/>
        </authorList>
    </citation>
    <scope>NUCLEOTIDE SEQUENCE [LARGE SCALE GENOMIC DNA]</scope>
    <source>
        <strain evidence="5">maculatus3</strain>
    </source>
</reference>
<dbReference type="SUPFAM" id="SSF48264">
    <property type="entry name" value="Cytochrome P450"/>
    <property type="match status" value="1"/>
</dbReference>
<dbReference type="GO" id="GO:0016705">
    <property type="term" value="F:oxidoreductase activity, acting on paired donors, with incorporation or reduction of molecular oxygen"/>
    <property type="evidence" value="ECO:0007669"/>
    <property type="project" value="InterPro"/>
</dbReference>
<feature type="chain" id="PRO_5008135494" description="Cytochrome P450" evidence="3">
    <location>
        <begin position="22"/>
        <end position="187"/>
    </location>
</feature>
<name>A0A182S8R1_9DIPT</name>
<dbReference type="AlphaFoldDB" id="A0A182S8R1"/>
<protein>
    <recommendedName>
        <fullName evidence="6">Cytochrome P450</fullName>
    </recommendedName>
</protein>
<evidence type="ECO:0000313" key="5">
    <source>
        <dbReference type="Proteomes" id="UP000075901"/>
    </source>
</evidence>
<keyword evidence="2" id="KW-0560">Oxidoreductase</keyword>